<keyword evidence="4" id="KW-1185">Reference proteome</keyword>
<accession>A0ABN2QE26</accession>
<dbReference type="Pfam" id="PF00092">
    <property type="entry name" value="VWA"/>
    <property type="match status" value="1"/>
</dbReference>
<protein>
    <submittedName>
        <fullName evidence="3">Substrate-binding and VWA domain-containing protein</fullName>
    </submittedName>
</protein>
<dbReference type="PANTHER" id="PTHR10579:SF43">
    <property type="entry name" value="ZINC FINGER (C3HC4-TYPE RING FINGER) FAMILY PROTEIN"/>
    <property type="match status" value="1"/>
</dbReference>
<evidence type="ECO:0000256" key="1">
    <source>
        <dbReference type="SAM" id="Phobius"/>
    </source>
</evidence>
<dbReference type="Pfam" id="PF13531">
    <property type="entry name" value="SBP_bac_11"/>
    <property type="match status" value="1"/>
</dbReference>
<evidence type="ECO:0000259" key="2">
    <source>
        <dbReference type="PROSITE" id="PS50234"/>
    </source>
</evidence>
<keyword evidence="1" id="KW-0472">Membrane</keyword>
<evidence type="ECO:0000313" key="3">
    <source>
        <dbReference type="EMBL" id="GAA1950125.1"/>
    </source>
</evidence>
<dbReference type="SUPFAM" id="SSF53300">
    <property type="entry name" value="vWA-like"/>
    <property type="match status" value="1"/>
</dbReference>
<dbReference type="InterPro" id="IPR002035">
    <property type="entry name" value="VWF_A"/>
</dbReference>
<dbReference type="SUPFAM" id="SSF53850">
    <property type="entry name" value="Periplasmic binding protein-like II"/>
    <property type="match status" value="1"/>
</dbReference>
<dbReference type="Proteomes" id="UP001499954">
    <property type="component" value="Unassembled WGS sequence"/>
</dbReference>
<name>A0ABN2QE26_9MICO</name>
<dbReference type="InterPro" id="IPR036465">
    <property type="entry name" value="vWFA_dom_sf"/>
</dbReference>
<feature type="transmembrane region" description="Helical" evidence="1">
    <location>
        <begin position="20"/>
        <end position="42"/>
    </location>
</feature>
<dbReference type="PANTHER" id="PTHR10579">
    <property type="entry name" value="CALCIUM-ACTIVATED CHLORIDE CHANNEL REGULATOR"/>
    <property type="match status" value="1"/>
</dbReference>
<dbReference type="SMART" id="SM00327">
    <property type="entry name" value="VWA"/>
    <property type="match status" value="1"/>
</dbReference>
<sequence length="579" mass="60508">MSRRSERAEREQSRRHHRRVVMMIAAGVVGVALVGGAGTAWASGSLSAWLASGPSCDEPIELTVVADTAIARPVKAIAAEYDATEDACSRTDVVAQDSADTAALLASGNGSDIDAWIPDSPVWLVRMAASARSLGRDVPDLALERSIASSPVVFAAPVSGAQALAGRQLSWTDVLSGDLPTLLADPEASSASLNGLQAMERAAPIGQAKLFQNAMIRLSDGAPARVDAAFGSLAVAAPGTVAIASEQQVAMHNHDDASTPLLALYPSDGTLALQFPFLRMLDESELAKNLDAGGDAGDAVDDDARAALVLRAQQLDALKIALWDASDRFAAEGFRDGTGGGELDQDGVLADATEVGSAAASAQVSILRTWGVVSLRSRILSVIDVSGSMEEPTVTGLRRIDLLQQAASNTIAQLSEAVDVGVWAFSTERIGDQDWEDLSPIEPLADEAHRTQVLDVLGSLPGRLGGATGLYDTTLAAVKQVRSAYDPETVNSVLLLTDGRNEDENGITREQLLDELAAMGEDGQQVPVVLVGIGPDTDLESMRLIAEATGGAAYSAERPEDLKTVLTDALSQRSCRPNC</sequence>
<evidence type="ECO:0000313" key="4">
    <source>
        <dbReference type="Proteomes" id="UP001499954"/>
    </source>
</evidence>
<dbReference type="Gene3D" id="3.40.50.410">
    <property type="entry name" value="von Willebrand factor, type A domain"/>
    <property type="match status" value="1"/>
</dbReference>
<comment type="caution">
    <text evidence="3">The sequence shown here is derived from an EMBL/GenBank/DDBJ whole genome shotgun (WGS) entry which is preliminary data.</text>
</comment>
<dbReference type="PROSITE" id="PS50234">
    <property type="entry name" value="VWFA"/>
    <property type="match status" value="1"/>
</dbReference>
<dbReference type="EMBL" id="BAAAMK010000002">
    <property type="protein sequence ID" value="GAA1950125.1"/>
    <property type="molecule type" value="Genomic_DNA"/>
</dbReference>
<keyword evidence="1" id="KW-0812">Transmembrane</keyword>
<keyword evidence="1" id="KW-1133">Transmembrane helix</keyword>
<feature type="domain" description="VWFA" evidence="2">
    <location>
        <begin position="378"/>
        <end position="570"/>
    </location>
</feature>
<proteinExistence type="predicted"/>
<reference evidence="3 4" key="1">
    <citation type="journal article" date="2019" name="Int. J. Syst. Evol. Microbiol.">
        <title>The Global Catalogue of Microorganisms (GCM) 10K type strain sequencing project: providing services to taxonomists for standard genome sequencing and annotation.</title>
        <authorList>
            <consortium name="The Broad Institute Genomics Platform"/>
            <consortium name="The Broad Institute Genome Sequencing Center for Infectious Disease"/>
            <person name="Wu L."/>
            <person name="Ma J."/>
        </authorList>
    </citation>
    <scope>NUCLEOTIDE SEQUENCE [LARGE SCALE GENOMIC DNA]</scope>
    <source>
        <strain evidence="3 4">JCM 13584</strain>
    </source>
</reference>
<dbReference type="RefSeq" id="WP_157413145.1">
    <property type="nucleotide sequence ID" value="NZ_BAAAMK010000002.1"/>
</dbReference>
<gene>
    <name evidence="3" type="ORF">GCM10009717_15410</name>
</gene>
<dbReference type="InterPro" id="IPR051266">
    <property type="entry name" value="CLCR"/>
</dbReference>
<organism evidence="3 4">
    <name type="scientific">Agromyces allii</name>
    <dbReference type="NCBI Taxonomy" id="393607"/>
    <lineage>
        <taxon>Bacteria</taxon>
        <taxon>Bacillati</taxon>
        <taxon>Actinomycetota</taxon>
        <taxon>Actinomycetes</taxon>
        <taxon>Micrococcales</taxon>
        <taxon>Microbacteriaceae</taxon>
        <taxon>Agromyces</taxon>
    </lineage>
</organism>